<comment type="caution">
    <text evidence="2">The sequence shown here is derived from an EMBL/GenBank/DDBJ whole genome shotgun (WGS) entry which is preliminary data.</text>
</comment>
<keyword evidence="1" id="KW-0472">Membrane</keyword>
<reference evidence="3" key="1">
    <citation type="journal article" date="2019" name="Nat. Commun.">
        <title>The genome of broomcorn millet.</title>
        <authorList>
            <person name="Zou C."/>
            <person name="Miki D."/>
            <person name="Li D."/>
            <person name="Tang Q."/>
            <person name="Xiao L."/>
            <person name="Rajput S."/>
            <person name="Deng P."/>
            <person name="Jia W."/>
            <person name="Huang R."/>
            <person name="Zhang M."/>
            <person name="Sun Y."/>
            <person name="Hu J."/>
            <person name="Fu X."/>
            <person name="Schnable P.S."/>
            <person name="Li F."/>
            <person name="Zhang H."/>
            <person name="Feng B."/>
            <person name="Zhu X."/>
            <person name="Liu R."/>
            <person name="Schnable J.C."/>
            <person name="Zhu J.-K."/>
            <person name="Zhang H."/>
        </authorList>
    </citation>
    <scope>NUCLEOTIDE SEQUENCE [LARGE SCALE GENOMIC DNA]</scope>
</reference>
<keyword evidence="3" id="KW-1185">Reference proteome</keyword>
<evidence type="ECO:0000313" key="2">
    <source>
        <dbReference type="EMBL" id="RLM49086.1"/>
    </source>
</evidence>
<keyword evidence="1" id="KW-1133">Transmembrane helix</keyword>
<name>A0A3L6PCY2_PANMI</name>
<dbReference type="OrthoDB" id="1727108at2759"/>
<organism evidence="2 3">
    <name type="scientific">Panicum miliaceum</name>
    <name type="common">Proso millet</name>
    <name type="synonym">Broomcorn millet</name>
    <dbReference type="NCBI Taxonomy" id="4540"/>
    <lineage>
        <taxon>Eukaryota</taxon>
        <taxon>Viridiplantae</taxon>
        <taxon>Streptophyta</taxon>
        <taxon>Embryophyta</taxon>
        <taxon>Tracheophyta</taxon>
        <taxon>Spermatophyta</taxon>
        <taxon>Magnoliopsida</taxon>
        <taxon>Liliopsida</taxon>
        <taxon>Poales</taxon>
        <taxon>Poaceae</taxon>
        <taxon>PACMAD clade</taxon>
        <taxon>Panicoideae</taxon>
        <taxon>Panicodae</taxon>
        <taxon>Paniceae</taxon>
        <taxon>Panicinae</taxon>
        <taxon>Panicum</taxon>
        <taxon>Panicum sect. Panicum</taxon>
    </lineage>
</organism>
<gene>
    <name evidence="2" type="ORF">C2845_PMPSC055701</name>
</gene>
<dbReference type="InterPro" id="IPR038630">
    <property type="entry name" value="L24e/L24_sf"/>
</dbReference>
<dbReference type="Gene3D" id="2.30.170.20">
    <property type="entry name" value="Ribosomal protein L24e"/>
    <property type="match status" value="1"/>
</dbReference>
<evidence type="ECO:0000256" key="1">
    <source>
        <dbReference type="SAM" id="Phobius"/>
    </source>
</evidence>
<sequence length="105" mass="12220">MSSSCCSKGFSWPYLIIPSTLVLSVGILVKENHATEADYKQVFLLNNSKCKRYFHNCLKLAKLTWTGSKNKLYRQCNRHFEISQAFVLWHFPLLEISVHYQCTCI</sequence>
<proteinExistence type="predicted"/>
<evidence type="ECO:0000313" key="3">
    <source>
        <dbReference type="Proteomes" id="UP000275267"/>
    </source>
</evidence>
<dbReference type="EMBL" id="PQIB02000592">
    <property type="protein sequence ID" value="RLM49086.1"/>
    <property type="molecule type" value="Genomic_DNA"/>
</dbReference>
<feature type="transmembrane region" description="Helical" evidence="1">
    <location>
        <begin position="12"/>
        <end position="29"/>
    </location>
</feature>
<accession>A0A3L6PCY2</accession>
<dbReference type="AlphaFoldDB" id="A0A3L6PCY2"/>
<protein>
    <submittedName>
        <fullName evidence="2">Uncharacterized protein</fullName>
    </submittedName>
</protein>
<keyword evidence="1" id="KW-0812">Transmembrane</keyword>
<dbReference type="Proteomes" id="UP000275267">
    <property type="component" value="Unassembled WGS sequence"/>
</dbReference>